<protein>
    <submittedName>
        <fullName evidence="3">Aldehyde dehydrogenase</fullName>
    </submittedName>
</protein>
<dbReference type="SMART" id="SM01008">
    <property type="entry name" value="Ald_Xan_dh_C"/>
    <property type="match status" value="1"/>
</dbReference>
<accession>A0A919CQ31</accession>
<dbReference type="InterPro" id="IPR006311">
    <property type="entry name" value="TAT_signal"/>
</dbReference>
<dbReference type="PROSITE" id="PS51318">
    <property type="entry name" value="TAT"/>
    <property type="match status" value="1"/>
</dbReference>
<evidence type="ECO:0000256" key="1">
    <source>
        <dbReference type="SAM" id="MobiDB-lite"/>
    </source>
</evidence>
<name>A0A919CQ31_9PROT</name>
<dbReference type="EMBL" id="BMZS01000006">
    <property type="protein sequence ID" value="GHD52955.1"/>
    <property type="molecule type" value="Genomic_DNA"/>
</dbReference>
<comment type="caution">
    <text evidence="3">The sequence shown here is derived from an EMBL/GenBank/DDBJ whole genome shotgun (WGS) entry which is preliminary data.</text>
</comment>
<evidence type="ECO:0000259" key="2">
    <source>
        <dbReference type="SMART" id="SM01008"/>
    </source>
</evidence>
<feature type="region of interest" description="Disordered" evidence="1">
    <location>
        <begin position="1"/>
        <end position="20"/>
    </location>
</feature>
<dbReference type="InterPro" id="IPR052516">
    <property type="entry name" value="N-heterocyclic_Hydroxylase"/>
</dbReference>
<dbReference type="Pfam" id="PF02738">
    <property type="entry name" value="MoCoBD_1"/>
    <property type="match status" value="1"/>
</dbReference>
<organism evidence="3 4">
    <name type="scientific">Thalassobaculum fulvum</name>
    <dbReference type="NCBI Taxonomy" id="1633335"/>
    <lineage>
        <taxon>Bacteria</taxon>
        <taxon>Pseudomonadati</taxon>
        <taxon>Pseudomonadota</taxon>
        <taxon>Alphaproteobacteria</taxon>
        <taxon>Rhodospirillales</taxon>
        <taxon>Thalassobaculaceae</taxon>
        <taxon>Thalassobaculum</taxon>
    </lineage>
</organism>
<reference evidence="3" key="1">
    <citation type="journal article" date="2014" name="Int. J. Syst. Evol. Microbiol.">
        <title>Complete genome sequence of Corynebacterium casei LMG S-19264T (=DSM 44701T), isolated from a smear-ripened cheese.</title>
        <authorList>
            <consortium name="US DOE Joint Genome Institute (JGI-PGF)"/>
            <person name="Walter F."/>
            <person name="Albersmeier A."/>
            <person name="Kalinowski J."/>
            <person name="Ruckert C."/>
        </authorList>
    </citation>
    <scope>NUCLEOTIDE SEQUENCE</scope>
    <source>
        <strain evidence="3">KCTC 42651</strain>
    </source>
</reference>
<sequence>MLHHIEKTLSPRPLPSGGTGRTVIENVSRRGFLAGAAGFAVALQVFPADAYVAYKHGGLTMPNGVVDDPHVFVAIAPDGTVTIVAHRSEMGTGSRTSIPMVIADEMEADWGRVKIVQAVGDEKKYGNQDTDGSRSLRHHIQPARDIGAAVRHMLEQAAAAKWNADPDDVEAIGHEVVHKSLGLRAGYGELAEAAMALPTPPRDRLRYKDEKAFRYIGKGAVQIVDLHDITTGKAVYGADVALPGMLFAVVARPPVVGGTVKSVDASAALKVPGVVRVEQIPGTPLGSKFKPLGGVAVLARNTWAALKGRDALKIAWDDGPHAGFDTVAYEKELRASAAAPGNPVRDQGDPEKALAGAARVFVREYYQKHMVHAPMEPPVALANVADGKCEVWGPLQSPYGARLDIADYLGMKEEDVTVHVTLLGGGFGRKSKCDFAIEAAYLSKLAGTPVRVQWTRDDDIRHSYHHTTSVERIEIGLDKDNRPVAWRHRSAAPSFLSTFAPDEGVQHPIEVGMGLEDMPYEIPNVRAEQCKAMAHTRVGWFRSVSNIPRAFAVQSITAELADELGRDQKDFLLEMIGSPRKLDWQAMGLAQPMWNNGEPAEEFPFDTGRLRGVVELAAAKAGWGRQLPKGEGLGIAVHRSFVSYIATAVRVTLGADGTVRVPEVHVAIDCGFVANPERVRSQMQGACVFAMTAAMHGGVNFENGAVQESNFHDYRMVRSDNFPEVVHAHIVPHPFAVHATGVGEPAVPPFLPALTNAIANAGGKRIRDLPIGDQTKA</sequence>
<evidence type="ECO:0000313" key="3">
    <source>
        <dbReference type="EMBL" id="GHD52955.1"/>
    </source>
</evidence>
<dbReference type="PANTHER" id="PTHR47495">
    <property type="entry name" value="ALDEHYDE DEHYDROGENASE"/>
    <property type="match status" value="1"/>
</dbReference>
<dbReference type="PANTHER" id="PTHR47495:SF3">
    <property type="entry name" value="BLR6219 PROTEIN"/>
    <property type="match status" value="1"/>
</dbReference>
<proteinExistence type="predicted"/>
<dbReference type="Gene3D" id="3.90.1170.50">
    <property type="entry name" value="Aldehyde oxidase/xanthine dehydrogenase, a/b hammerhead"/>
    <property type="match status" value="1"/>
</dbReference>
<dbReference type="PIRSF" id="PIRSF036389">
    <property type="entry name" value="IOR_B"/>
    <property type="match status" value="1"/>
</dbReference>
<gene>
    <name evidence="3" type="ORF">GCM10017083_28970</name>
</gene>
<dbReference type="InterPro" id="IPR000674">
    <property type="entry name" value="Ald_Oxase/Xan_DH_a/b"/>
</dbReference>
<dbReference type="Pfam" id="PF20256">
    <property type="entry name" value="MoCoBD_2"/>
    <property type="match status" value="2"/>
</dbReference>
<dbReference type="AlphaFoldDB" id="A0A919CQ31"/>
<dbReference type="InterPro" id="IPR046867">
    <property type="entry name" value="AldOxase/xan_DH_MoCoBD2"/>
</dbReference>
<dbReference type="SUPFAM" id="SSF56003">
    <property type="entry name" value="Molybdenum cofactor-binding domain"/>
    <property type="match status" value="2"/>
</dbReference>
<keyword evidence="4" id="KW-1185">Reference proteome</keyword>
<evidence type="ECO:0000313" key="4">
    <source>
        <dbReference type="Proteomes" id="UP000630353"/>
    </source>
</evidence>
<feature type="domain" description="Aldehyde oxidase/xanthine dehydrogenase a/b hammerhead" evidence="2">
    <location>
        <begin position="231"/>
        <end position="320"/>
    </location>
</feature>
<dbReference type="InterPro" id="IPR008274">
    <property type="entry name" value="AldOxase/xan_DH_MoCoBD1"/>
</dbReference>
<dbReference type="InterPro" id="IPR037165">
    <property type="entry name" value="AldOxase/xan_DH_Mopterin-bd_sf"/>
</dbReference>
<reference evidence="3" key="2">
    <citation type="submission" date="2020-09" db="EMBL/GenBank/DDBJ databases">
        <authorList>
            <person name="Sun Q."/>
            <person name="Kim S."/>
        </authorList>
    </citation>
    <scope>NUCLEOTIDE SEQUENCE</scope>
    <source>
        <strain evidence="3">KCTC 42651</strain>
    </source>
</reference>
<dbReference type="Proteomes" id="UP000630353">
    <property type="component" value="Unassembled WGS sequence"/>
</dbReference>
<dbReference type="RefSeq" id="WP_189990787.1">
    <property type="nucleotide sequence ID" value="NZ_BMZS01000006.1"/>
</dbReference>
<dbReference type="InterPro" id="IPR012368">
    <property type="entry name" value="OxRdtase_Mopterin-bd_su_IorB"/>
</dbReference>
<dbReference type="GO" id="GO:0016491">
    <property type="term" value="F:oxidoreductase activity"/>
    <property type="evidence" value="ECO:0007669"/>
    <property type="project" value="InterPro"/>
</dbReference>
<dbReference type="Gene3D" id="3.30.365.10">
    <property type="entry name" value="Aldehyde oxidase/xanthine dehydrogenase, molybdopterin binding domain"/>
    <property type="match status" value="4"/>
</dbReference>